<name>A0ABT7K1U8_9HYPH</name>
<protein>
    <recommendedName>
        <fullName evidence="3">Outer membrane protein beta-barrel domain-containing protein</fullName>
    </recommendedName>
</protein>
<reference evidence="1" key="1">
    <citation type="submission" date="2023-06" db="EMBL/GenBank/DDBJ databases">
        <title>Phylogenetic Diversity of Rhizobium strains.</title>
        <authorList>
            <person name="Moura F.T."/>
            <person name="Helene L.C.F."/>
            <person name="Hungria M."/>
        </authorList>
    </citation>
    <scope>NUCLEOTIDE SEQUENCE</scope>
    <source>
        <strain evidence="1">CCGE526</strain>
    </source>
</reference>
<dbReference type="SUPFAM" id="SSF56935">
    <property type="entry name" value="Porins"/>
    <property type="match status" value="1"/>
</dbReference>
<evidence type="ECO:0008006" key="3">
    <source>
        <dbReference type="Google" id="ProtNLM"/>
    </source>
</evidence>
<gene>
    <name evidence="1" type="ORF">PY649_27225</name>
</gene>
<proteinExistence type="predicted"/>
<organism evidence="1 2">
    <name type="scientific">Rhizobium mayense</name>
    <dbReference type="NCBI Taxonomy" id="1312184"/>
    <lineage>
        <taxon>Bacteria</taxon>
        <taxon>Pseudomonadati</taxon>
        <taxon>Pseudomonadota</taxon>
        <taxon>Alphaproteobacteria</taxon>
        <taxon>Hyphomicrobiales</taxon>
        <taxon>Rhizobiaceae</taxon>
        <taxon>Rhizobium/Agrobacterium group</taxon>
        <taxon>Rhizobium</taxon>
    </lineage>
</organism>
<dbReference type="Proteomes" id="UP001172645">
    <property type="component" value="Unassembled WGS sequence"/>
</dbReference>
<comment type="caution">
    <text evidence="1">The sequence shown here is derived from an EMBL/GenBank/DDBJ whole genome shotgun (WGS) entry which is preliminary data.</text>
</comment>
<evidence type="ECO:0000313" key="2">
    <source>
        <dbReference type="Proteomes" id="UP001172645"/>
    </source>
</evidence>
<accession>A0ABT7K1U8</accession>
<keyword evidence="2" id="KW-1185">Reference proteome</keyword>
<evidence type="ECO:0000313" key="1">
    <source>
        <dbReference type="EMBL" id="MDL2402591.1"/>
    </source>
</evidence>
<sequence length="254" mass="27115">MFMGAMTVGGSLQAADLTPLLNSEAKPVATQSGWTFTFAPYFWAAGMKGDIAQFGLPAVHVDESFSDILQDLDFGFMAAGEARYDRYSIFGDIIYAKVSQDAHTPRGIFANNIEVTSKTFAGLLGAGYALIDEPSGHLDIVGGARVWSVDTKISFNGGLLGGVSRDDNATWVDAVAGLKGNYFFTPQIYLTGWGLVGGGGADVDWDVAAGLGYKFNNRISAIAGYRALGVDYNHDNFEFNIVQQGPILGLAIHF</sequence>
<dbReference type="EMBL" id="JARFYM010000031">
    <property type="protein sequence ID" value="MDL2402591.1"/>
    <property type="molecule type" value="Genomic_DNA"/>
</dbReference>
<dbReference type="RefSeq" id="WP_285872028.1">
    <property type="nucleotide sequence ID" value="NZ_JARFYM010000031.1"/>
</dbReference>